<feature type="transmembrane region" description="Helical" evidence="1">
    <location>
        <begin position="234"/>
        <end position="256"/>
    </location>
</feature>
<evidence type="ECO:0008006" key="4">
    <source>
        <dbReference type="Google" id="ProtNLM"/>
    </source>
</evidence>
<comment type="caution">
    <text evidence="2">The sequence shown here is derived from an EMBL/GenBank/DDBJ whole genome shotgun (WGS) entry which is preliminary data.</text>
</comment>
<feature type="transmembrane region" description="Helical" evidence="1">
    <location>
        <begin position="208"/>
        <end position="227"/>
    </location>
</feature>
<evidence type="ECO:0000256" key="1">
    <source>
        <dbReference type="SAM" id="Phobius"/>
    </source>
</evidence>
<proteinExistence type="predicted"/>
<feature type="transmembrane region" description="Helical" evidence="1">
    <location>
        <begin position="140"/>
        <end position="162"/>
    </location>
</feature>
<feature type="transmembrane region" description="Helical" evidence="1">
    <location>
        <begin position="117"/>
        <end position="134"/>
    </location>
</feature>
<gene>
    <name evidence="2" type="ORF">GCM10007853_07470</name>
</gene>
<keyword evidence="3" id="KW-1185">Reference proteome</keyword>
<dbReference type="Proteomes" id="UP001161391">
    <property type="component" value="Unassembled WGS sequence"/>
</dbReference>
<evidence type="ECO:0000313" key="3">
    <source>
        <dbReference type="Proteomes" id="UP001161391"/>
    </source>
</evidence>
<reference evidence="2" key="1">
    <citation type="journal article" date="2014" name="Int. J. Syst. Evol. Microbiol.">
        <title>Complete genome of a new Firmicutes species belonging to the dominant human colonic microbiota ('Ruminococcus bicirculans') reveals two chromosomes and a selective capacity to utilize plant glucans.</title>
        <authorList>
            <consortium name="NISC Comparative Sequencing Program"/>
            <person name="Wegmann U."/>
            <person name="Louis P."/>
            <person name="Goesmann A."/>
            <person name="Henrissat B."/>
            <person name="Duncan S.H."/>
            <person name="Flint H.J."/>
        </authorList>
    </citation>
    <scope>NUCLEOTIDE SEQUENCE</scope>
    <source>
        <strain evidence="2">NBRC 108219</strain>
    </source>
</reference>
<dbReference type="Pfam" id="PF04087">
    <property type="entry name" value="DUF389"/>
    <property type="match status" value="1"/>
</dbReference>
<feature type="transmembrane region" description="Helical" evidence="1">
    <location>
        <begin position="305"/>
        <end position="326"/>
    </location>
</feature>
<dbReference type="NCBIfam" id="TIGR00341">
    <property type="entry name" value="TIGR00341 family protein"/>
    <property type="match status" value="1"/>
</dbReference>
<keyword evidence="1" id="KW-1133">Transmembrane helix</keyword>
<dbReference type="EMBL" id="BSNK01000001">
    <property type="protein sequence ID" value="GLQ22873.1"/>
    <property type="molecule type" value="Genomic_DNA"/>
</dbReference>
<organism evidence="2 3">
    <name type="scientific">Algimonas ampicilliniresistens</name>
    <dbReference type="NCBI Taxonomy" id="1298735"/>
    <lineage>
        <taxon>Bacteria</taxon>
        <taxon>Pseudomonadati</taxon>
        <taxon>Pseudomonadota</taxon>
        <taxon>Alphaproteobacteria</taxon>
        <taxon>Maricaulales</taxon>
        <taxon>Robiginitomaculaceae</taxon>
        <taxon>Algimonas</taxon>
    </lineage>
</organism>
<accession>A0ABQ5V5Y0</accession>
<dbReference type="InterPro" id="IPR005240">
    <property type="entry name" value="DUF389"/>
</dbReference>
<name>A0ABQ5V5Y0_9PROT</name>
<reference evidence="2" key="2">
    <citation type="submission" date="2023-01" db="EMBL/GenBank/DDBJ databases">
        <title>Draft genome sequence of Algimonas ampicilliniresistens strain NBRC 108219.</title>
        <authorList>
            <person name="Sun Q."/>
            <person name="Mori K."/>
        </authorList>
    </citation>
    <scope>NUCLEOTIDE SEQUENCE</scope>
    <source>
        <strain evidence="2">NBRC 108219</strain>
    </source>
</reference>
<dbReference type="PANTHER" id="PTHR20992:SF9">
    <property type="entry name" value="AT15442P-RELATED"/>
    <property type="match status" value="1"/>
</dbReference>
<keyword evidence="1" id="KW-0472">Membrane</keyword>
<feature type="transmembrane region" description="Helical" evidence="1">
    <location>
        <begin position="174"/>
        <end position="193"/>
    </location>
</feature>
<protein>
    <recommendedName>
        <fullName evidence="4">TIGR00341 family protein</fullName>
    </recommendedName>
</protein>
<dbReference type="PANTHER" id="PTHR20992">
    <property type="entry name" value="AT15442P-RELATED"/>
    <property type="match status" value="1"/>
</dbReference>
<feature type="transmembrane region" description="Helical" evidence="1">
    <location>
        <begin position="262"/>
        <end position="285"/>
    </location>
</feature>
<sequence>MRRLDIHLRDTDTFDTVIRAIRAADPIDYYVIPLEQRDRKLINVFLRDESGQALMDNLYTCLEDETEWRISLIPIEATAPKLTEAQSSSQNPKQRTQALREEIFNDISLGATLDRDFLILVALSTIVAAIGLNSDSVAGVIGAMVIAPLLGPILGFAFGAALGDRTLLYGSTRTLVVGIALALLCSVLISFMIPVDLQSRELISRAEVRLDGMALAIAAGCAAALSMARGQGAVLVGVMVAAALLPPGAAVGLFLGSGEWELALRAALLLALNVASLVFAALVVFRLRKIRPRQWLERQDATRAVFLNLGLSVGFLTLCIALIIILDLGARISIG</sequence>
<evidence type="ECO:0000313" key="2">
    <source>
        <dbReference type="EMBL" id="GLQ22873.1"/>
    </source>
</evidence>
<keyword evidence="1" id="KW-0812">Transmembrane</keyword>
<dbReference type="RefSeq" id="WP_284387699.1">
    <property type="nucleotide sequence ID" value="NZ_BSNK01000001.1"/>
</dbReference>